<name>A0AAV7V1M0_PLEWA</name>
<accession>A0AAV7V1M0</accession>
<feature type="compositionally biased region" description="Acidic residues" evidence="1">
    <location>
        <begin position="103"/>
        <end position="112"/>
    </location>
</feature>
<protein>
    <submittedName>
        <fullName evidence="2">Uncharacterized protein</fullName>
    </submittedName>
</protein>
<dbReference type="EMBL" id="JANPWB010000004">
    <property type="protein sequence ID" value="KAJ1193853.1"/>
    <property type="molecule type" value="Genomic_DNA"/>
</dbReference>
<dbReference type="Proteomes" id="UP001066276">
    <property type="component" value="Chromosome 2_2"/>
</dbReference>
<feature type="compositionally biased region" description="Basic and acidic residues" evidence="1">
    <location>
        <begin position="85"/>
        <end position="102"/>
    </location>
</feature>
<dbReference type="AlphaFoldDB" id="A0AAV7V1M0"/>
<comment type="caution">
    <text evidence="2">The sequence shown here is derived from an EMBL/GenBank/DDBJ whole genome shotgun (WGS) entry which is preliminary data.</text>
</comment>
<gene>
    <name evidence="2" type="ORF">NDU88_003149</name>
</gene>
<feature type="region of interest" description="Disordered" evidence="1">
    <location>
        <begin position="65"/>
        <end position="112"/>
    </location>
</feature>
<feature type="region of interest" description="Disordered" evidence="1">
    <location>
        <begin position="1"/>
        <end position="52"/>
    </location>
</feature>
<keyword evidence="3" id="KW-1185">Reference proteome</keyword>
<evidence type="ECO:0000313" key="2">
    <source>
        <dbReference type="EMBL" id="KAJ1193853.1"/>
    </source>
</evidence>
<organism evidence="2 3">
    <name type="scientific">Pleurodeles waltl</name>
    <name type="common">Iberian ribbed newt</name>
    <dbReference type="NCBI Taxonomy" id="8319"/>
    <lineage>
        <taxon>Eukaryota</taxon>
        <taxon>Metazoa</taxon>
        <taxon>Chordata</taxon>
        <taxon>Craniata</taxon>
        <taxon>Vertebrata</taxon>
        <taxon>Euteleostomi</taxon>
        <taxon>Amphibia</taxon>
        <taxon>Batrachia</taxon>
        <taxon>Caudata</taxon>
        <taxon>Salamandroidea</taxon>
        <taxon>Salamandridae</taxon>
        <taxon>Pleurodelinae</taxon>
        <taxon>Pleurodeles</taxon>
    </lineage>
</organism>
<feature type="compositionally biased region" description="Basic and acidic residues" evidence="1">
    <location>
        <begin position="9"/>
        <end position="20"/>
    </location>
</feature>
<proteinExistence type="predicted"/>
<sequence>MRALLSQIRTDRLQPPDDKGPGIVSGSCRPLQAPESKPGPSERVYERTDSQRSAIDWHWSRGRKIGVTRCPDDRGAGVNALTPDLRVRKPEKREDGRERGSEEPDADDFQTD</sequence>
<reference evidence="2" key="1">
    <citation type="journal article" date="2022" name="bioRxiv">
        <title>Sequencing and chromosome-scale assembly of the giantPleurodeles waltlgenome.</title>
        <authorList>
            <person name="Brown T."/>
            <person name="Elewa A."/>
            <person name="Iarovenko S."/>
            <person name="Subramanian E."/>
            <person name="Araus A.J."/>
            <person name="Petzold A."/>
            <person name="Susuki M."/>
            <person name="Suzuki K.-i.T."/>
            <person name="Hayashi T."/>
            <person name="Toyoda A."/>
            <person name="Oliveira C."/>
            <person name="Osipova E."/>
            <person name="Leigh N.D."/>
            <person name="Simon A."/>
            <person name="Yun M.H."/>
        </authorList>
    </citation>
    <scope>NUCLEOTIDE SEQUENCE</scope>
    <source>
        <strain evidence="2">20211129_DDA</strain>
        <tissue evidence="2">Liver</tissue>
    </source>
</reference>
<evidence type="ECO:0000313" key="3">
    <source>
        <dbReference type="Proteomes" id="UP001066276"/>
    </source>
</evidence>
<evidence type="ECO:0000256" key="1">
    <source>
        <dbReference type="SAM" id="MobiDB-lite"/>
    </source>
</evidence>